<dbReference type="OrthoDB" id="10366721at2759"/>
<evidence type="ECO:0000313" key="1">
    <source>
        <dbReference type="EMBL" id="KRY15961.1"/>
    </source>
</evidence>
<reference evidence="1 2" key="1">
    <citation type="submission" date="2015-01" db="EMBL/GenBank/DDBJ databases">
        <title>Evolution of Trichinella species and genotypes.</title>
        <authorList>
            <person name="Korhonen P.K."/>
            <person name="Edoardo P."/>
            <person name="Giuseppe L.R."/>
            <person name="Gasser R.B."/>
        </authorList>
    </citation>
    <scope>NUCLEOTIDE SEQUENCE [LARGE SCALE GENOMIC DNA]</scope>
    <source>
        <strain evidence="1">ISS2496</strain>
    </source>
</reference>
<sequence length="131" mass="15075">MIFEQNGFKKFFKVSMKFARISVGKKVTFLQNITFQNERFRLNAQPEAVFGNASLRNQISHSAFPRGAQKTVHECLKSTEAPLCASKAWQKLNYGLLHVFYRTRLHRTTPEYVVGSFFISVLISYAYKLAS</sequence>
<accession>A0A0V0ZUZ0</accession>
<comment type="caution">
    <text evidence="1">The sequence shown here is derived from an EMBL/GenBank/DDBJ whole genome shotgun (WGS) entry which is preliminary data.</text>
</comment>
<name>A0A0V0ZUZ0_9BILA</name>
<dbReference type="EMBL" id="JYDQ01000086">
    <property type="protein sequence ID" value="KRY15961.1"/>
    <property type="molecule type" value="Genomic_DNA"/>
</dbReference>
<dbReference type="Proteomes" id="UP000054783">
    <property type="component" value="Unassembled WGS sequence"/>
</dbReference>
<dbReference type="AlphaFoldDB" id="A0A0V0ZUZ0"/>
<keyword evidence="2" id="KW-1185">Reference proteome</keyword>
<organism evidence="1 2">
    <name type="scientific">Trichinella patagoniensis</name>
    <dbReference type="NCBI Taxonomy" id="990121"/>
    <lineage>
        <taxon>Eukaryota</taxon>
        <taxon>Metazoa</taxon>
        <taxon>Ecdysozoa</taxon>
        <taxon>Nematoda</taxon>
        <taxon>Enoplea</taxon>
        <taxon>Dorylaimia</taxon>
        <taxon>Trichinellida</taxon>
        <taxon>Trichinellidae</taxon>
        <taxon>Trichinella</taxon>
    </lineage>
</organism>
<gene>
    <name evidence="1" type="ORF">T12_11196</name>
</gene>
<proteinExistence type="predicted"/>
<protein>
    <submittedName>
        <fullName evidence="1">Uncharacterized protein</fullName>
    </submittedName>
</protein>
<evidence type="ECO:0000313" key="2">
    <source>
        <dbReference type="Proteomes" id="UP000054783"/>
    </source>
</evidence>